<dbReference type="PANTHER" id="PTHR45786">
    <property type="entry name" value="DNA BINDING PROTEIN-LIKE"/>
    <property type="match status" value="1"/>
</dbReference>
<comment type="caution">
    <text evidence="2">The sequence shown here is derived from an EMBL/GenBank/DDBJ whole genome shotgun (WGS) entry which is preliminary data.</text>
</comment>
<protein>
    <submittedName>
        <fullName evidence="2">DNA helicase</fullName>
    </submittedName>
</protein>
<keyword evidence="2" id="KW-0378">Hydrolase</keyword>
<keyword evidence="2" id="KW-0547">Nucleotide-binding</keyword>
<dbReference type="PANTHER" id="PTHR45786:SF77">
    <property type="entry name" value="HELITRON HELICASE-LIKE DOMAIN-CONTAINING PROTEIN-RELATED"/>
    <property type="match status" value="1"/>
</dbReference>
<dbReference type="Pfam" id="PF14214">
    <property type="entry name" value="Helitron_like_N"/>
    <property type="match status" value="1"/>
</dbReference>
<evidence type="ECO:0000313" key="3">
    <source>
        <dbReference type="Proteomes" id="UP001151760"/>
    </source>
</evidence>
<accession>A0ABQ5EXU2</accession>
<dbReference type="EMBL" id="BQNB010016796">
    <property type="protein sequence ID" value="GJT55881.1"/>
    <property type="molecule type" value="Genomic_DNA"/>
</dbReference>
<feature type="non-terminal residue" evidence="2">
    <location>
        <position position="135"/>
    </location>
</feature>
<name>A0ABQ5EXU2_9ASTR</name>
<dbReference type="Proteomes" id="UP001151760">
    <property type="component" value="Unassembled WGS sequence"/>
</dbReference>
<organism evidence="2 3">
    <name type="scientific">Tanacetum coccineum</name>
    <dbReference type="NCBI Taxonomy" id="301880"/>
    <lineage>
        <taxon>Eukaryota</taxon>
        <taxon>Viridiplantae</taxon>
        <taxon>Streptophyta</taxon>
        <taxon>Embryophyta</taxon>
        <taxon>Tracheophyta</taxon>
        <taxon>Spermatophyta</taxon>
        <taxon>Magnoliopsida</taxon>
        <taxon>eudicotyledons</taxon>
        <taxon>Gunneridae</taxon>
        <taxon>Pentapetalae</taxon>
        <taxon>asterids</taxon>
        <taxon>campanulids</taxon>
        <taxon>Asterales</taxon>
        <taxon>Asteraceae</taxon>
        <taxon>Asteroideae</taxon>
        <taxon>Anthemideae</taxon>
        <taxon>Anthemidinae</taxon>
        <taxon>Tanacetum</taxon>
    </lineage>
</organism>
<feature type="domain" description="Helitron helicase-like" evidence="1">
    <location>
        <begin position="2"/>
        <end position="106"/>
    </location>
</feature>
<dbReference type="GO" id="GO:0004386">
    <property type="term" value="F:helicase activity"/>
    <property type="evidence" value="ECO:0007669"/>
    <property type="project" value="UniProtKB-KW"/>
</dbReference>
<dbReference type="InterPro" id="IPR025476">
    <property type="entry name" value="Helitron_helicase-like"/>
</dbReference>
<evidence type="ECO:0000313" key="2">
    <source>
        <dbReference type="EMBL" id="GJT55881.1"/>
    </source>
</evidence>
<evidence type="ECO:0000259" key="1">
    <source>
        <dbReference type="Pfam" id="PF14214"/>
    </source>
</evidence>
<reference evidence="2" key="2">
    <citation type="submission" date="2022-01" db="EMBL/GenBank/DDBJ databases">
        <authorList>
            <person name="Yamashiro T."/>
            <person name="Shiraishi A."/>
            <person name="Satake H."/>
            <person name="Nakayama K."/>
        </authorList>
    </citation>
    <scope>NUCLEOTIDE SEQUENCE</scope>
</reference>
<sequence length="135" mass="15591">MSFTGGPRYMYAHYLDALAICRKLGNPQFFITFTCNVNWPEIKRYMADYPYLTPSDRADVVFQVFEQKIQALLAFLKTEKTFGDVTGVLYTVEFQKRGLPHCHTLLWVNSESKIKEAQDVDRFVSAELPDPEVDP</sequence>
<keyword evidence="2" id="KW-0347">Helicase</keyword>
<proteinExistence type="predicted"/>
<keyword evidence="2" id="KW-0067">ATP-binding</keyword>
<gene>
    <name evidence="2" type="ORF">Tco_0990935</name>
</gene>
<reference evidence="2" key="1">
    <citation type="journal article" date="2022" name="Int. J. Mol. Sci.">
        <title>Draft Genome of Tanacetum Coccineum: Genomic Comparison of Closely Related Tanacetum-Family Plants.</title>
        <authorList>
            <person name="Yamashiro T."/>
            <person name="Shiraishi A."/>
            <person name="Nakayama K."/>
            <person name="Satake H."/>
        </authorList>
    </citation>
    <scope>NUCLEOTIDE SEQUENCE</scope>
</reference>
<keyword evidence="3" id="KW-1185">Reference proteome</keyword>